<dbReference type="STRING" id="74873.A0A084VMV7"/>
<evidence type="ECO:0000313" key="3">
    <source>
        <dbReference type="EnsemblMetazoa" id="ASIC006655-PA"/>
    </source>
</evidence>
<evidence type="ECO:0000313" key="2">
    <source>
        <dbReference type="EMBL" id="KFB39301.1"/>
    </source>
</evidence>
<dbReference type="EMBL" id="KE524975">
    <property type="protein sequence ID" value="KFB39301.1"/>
    <property type="molecule type" value="Genomic_DNA"/>
</dbReference>
<dbReference type="VEuPathDB" id="VectorBase:ASIC006655"/>
<sequence>MSSSDASASQRLSSQAFVAPSSDSFQQRVENLREKYRDIVQEGFFRNLQHDWLHREAAEPNLSSTPTYECLSDQSGSFIVLNGRKFPLEFFRSASPKLAEASRTEQKVALEKIDQPSHPEHQQVHGPEDDYCNPYAVPTREQIAAQNVYKNRFHTARSRGREHVRQRLHVEDLPLDAELLGPVDGSKFGTRLATQLDAHYRNELTYRPRIHNFTRTSAIHNLRESGRRQFETFFRQEYLVGQTRKHQTEDECYRQLGERCVELQEAVRTIRQERFSATMRMLDTVKPYFETSAQLERRLKELQGRMTGLWNQVVRLESVWVRRLKLQNFLYLIMPIEWRERNDWIHRNESGQLESYPVSIAQRNVANIRDIDAGNDIWAVKRFYEEEFLAKNKPIHAVYSTPSELLQGVAKLNTNSMTLLSRLDLMNWVKTNAEMESAEIQRTFAEKIQSIRRFIQDTDDRRKFYKQRALELRQLFENLVEGPLKASVMNARHREIESLITVTYGKLRPAKESSSTSVKLSGETCFGYIFDTVLQLLAAFDQLPADLIHTVEQKVRFQGRRAMRRAVKAAEEEQRISQLAVQLRRALAPPYAKPTHKIKPPRSRLRCREVPPEVVKPRVSELDKVFRMAFGAEAIMTPEERRNFEIDMIYQNYCSVQFDHFLRSIGYEPDYSGVTRVEQRDGLEENFFKRKELVPRVQQRVQQWLHIQQLMRERLFRKMSKELEQFGANSGR</sequence>
<accession>A0A084VMV7</accession>
<evidence type="ECO:0000256" key="1">
    <source>
        <dbReference type="SAM" id="MobiDB-lite"/>
    </source>
</evidence>
<dbReference type="EMBL" id="ATLV01014631">
    <property type="status" value="NOT_ANNOTATED_CDS"/>
    <property type="molecule type" value="Genomic_DNA"/>
</dbReference>
<dbReference type="OMA" id="RPRIRNF"/>
<dbReference type="AlphaFoldDB" id="A0A084VMV7"/>
<dbReference type="EnsemblMetazoa" id="ASIC006655-RA">
    <property type="protein sequence ID" value="ASIC006655-PA"/>
    <property type="gene ID" value="ASIC006655"/>
</dbReference>
<dbReference type="VEuPathDB" id="VectorBase:ASIS019389"/>
<evidence type="ECO:0000313" key="4">
    <source>
        <dbReference type="Proteomes" id="UP000030765"/>
    </source>
</evidence>
<name>A0A084VMV7_ANOSI</name>
<dbReference type="Proteomes" id="UP000030765">
    <property type="component" value="Unassembled WGS sequence"/>
</dbReference>
<reference evidence="2 4" key="1">
    <citation type="journal article" date="2014" name="BMC Genomics">
        <title>Genome sequence of Anopheles sinensis provides insight into genetics basis of mosquito competence for malaria parasites.</title>
        <authorList>
            <person name="Zhou D."/>
            <person name="Zhang D."/>
            <person name="Ding G."/>
            <person name="Shi L."/>
            <person name="Hou Q."/>
            <person name="Ye Y."/>
            <person name="Xu Y."/>
            <person name="Zhou H."/>
            <person name="Xiong C."/>
            <person name="Li S."/>
            <person name="Yu J."/>
            <person name="Hong S."/>
            <person name="Yu X."/>
            <person name="Zou P."/>
            <person name="Chen C."/>
            <person name="Chang X."/>
            <person name="Wang W."/>
            <person name="Lv Y."/>
            <person name="Sun Y."/>
            <person name="Ma L."/>
            <person name="Shen B."/>
            <person name="Zhu C."/>
        </authorList>
    </citation>
    <scope>NUCLEOTIDE SEQUENCE [LARGE SCALE GENOMIC DNA]</scope>
</reference>
<gene>
    <name evidence="2" type="ORF">ZHAS_00006655</name>
</gene>
<dbReference type="OrthoDB" id="7758506at2759"/>
<feature type="compositionally biased region" description="Low complexity" evidence="1">
    <location>
        <begin position="1"/>
        <end position="16"/>
    </location>
</feature>
<organism evidence="2">
    <name type="scientific">Anopheles sinensis</name>
    <name type="common">Mosquito</name>
    <dbReference type="NCBI Taxonomy" id="74873"/>
    <lineage>
        <taxon>Eukaryota</taxon>
        <taxon>Metazoa</taxon>
        <taxon>Ecdysozoa</taxon>
        <taxon>Arthropoda</taxon>
        <taxon>Hexapoda</taxon>
        <taxon>Insecta</taxon>
        <taxon>Pterygota</taxon>
        <taxon>Neoptera</taxon>
        <taxon>Endopterygota</taxon>
        <taxon>Diptera</taxon>
        <taxon>Nematocera</taxon>
        <taxon>Culicoidea</taxon>
        <taxon>Culicidae</taxon>
        <taxon>Anophelinae</taxon>
        <taxon>Anopheles</taxon>
    </lineage>
</organism>
<protein>
    <submittedName>
        <fullName evidence="2 3">Uncharacterized protein</fullName>
    </submittedName>
</protein>
<keyword evidence="4" id="KW-1185">Reference proteome</keyword>
<feature type="region of interest" description="Disordered" evidence="1">
    <location>
        <begin position="1"/>
        <end position="22"/>
    </location>
</feature>
<proteinExistence type="predicted"/>
<reference evidence="3" key="2">
    <citation type="submission" date="2020-05" db="UniProtKB">
        <authorList>
            <consortium name="EnsemblMetazoa"/>
        </authorList>
    </citation>
    <scope>IDENTIFICATION</scope>
</reference>